<dbReference type="PANTHER" id="PTHR32552:SF89">
    <property type="entry name" value="CATECHOLATE SIDEROPHORE RECEPTOR FIU"/>
    <property type="match status" value="1"/>
</dbReference>
<evidence type="ECO:0000256" key="7">
    <source>
        <dbReference type="ARBA" id="ARBA00023065"/>
    </source>
</evidence>
<dbReference type="GO" id="GO:0015344">
    <property type="term" value="F:siderophore uptake transmembrane transporter activity"/>
    <property type="evidence" value="ECO:0007669"/>
    <property type="project" value="TreeGrafter"/>
</dbReference>
<proteinExistence type="predicted"/>
<feature type="domain" description="TonB-dependent receptor-like beta-barrel" evidence="11">
    <location>
        <begin position="455"/>
        <end position="794"/>
    </location>
</feature>
<dbReference type="SUPFAM" id="SSF56935">
    <property type="entry name" value="Porins"/>
    <property type="match status" value="1"/>
</dbReference>
<dbReference type="InterPro" id="IPR036942">
    <property type="entry name" value="Beta-barrel_TonB_sf"/>
</dbReference>
<dbReference type="AlphaFoldDB" id="T1AUX2"/>
<dbReference type="PANTHER" id="PTHR32552">
    <property type="entry name" value="FERRICHROME IRON RECEPTOR-RELATED"/>
    <property type="match status" value="1"/>
</dbReference>
<keyword evidence="5" id="KW-0732">Signal</keyword>
<keyword evidence="3" id="KW-0410">Iron transport</keyword>
<evidence type="ECO:0000256" key="4">
    <source>
        <dbReference type="ARBA" id="ARBA00022692"/>
    </source>
</evidence>
<keyword evidence="10" id="KW-0998">Cell outer membrane</keyword>
<feature type="domain" description="TonB-dependent receptor plug" evidence="12">
    <location>
        <begin position="70"/>
        <end position="181"/>
    </location>
</feature>
<evidence type="ECO:0000256" key="2">
    <source>
        <dbReference type="ARBA" id="ARBA00022448"/>
    </source>
</evidence>
<evidence type="ECO:0000256" key="10">
    <source>
        <dbReference type="ARBA" id="ARBA00023237"/>
    </source>
</evidence>
<dbReference type="InterPro" id="IPR039426">
    <property type="entry name" value="TonB-dep_rcpt-like"/>
</dbReference>
<keyword evidence="8" id="KW-0798">TonB box</keyword>
<evidence type="ECO:0000259" key="12">
    <source>
        <dbReference type="Pfam" id="PF07715"/>
    </source>
</evidence>
<reference evidence="13" key="1">
    <citation type="submission" date="2013-08" db="EMBL/GenBank/DDBJ databases">
        <authorList>
            <person name="Mendez C."/>
            <person name="Richter M."/>
            <person name="Ferrer M."/>
            <person name="Sanchez J."/>
        </authorList>
    </citation>
    <scope>NUCLEOTIDE SEQUENCE</scope>
</reference>
<evidence type="ECO:0000256" key="9">
    <source>
        <dbReference type="ARBA" id="ARBA00023136"/>
    </source>
</evidence>
<reference evidence="13" key="2">
    <citation type="journal article" date="2014" name="ISME J.">
        <title>Microbial stratification in low pH oxic and suboxic macroscopic growths along an acid mine drainage.</title>
        <authorList>
            <person name="Mendez-Garcia C."/>
            <person name="Mesa V."/>
            <person name="Sprenger R.R."/>
            <person name="Richter M."/>
            <person name="Diez M.S."/>
            <person name="Solano J."/>
            <person name="Bargiela R."/>
            <person name="Golyshina O.V."/>
            <person name="Manteca A."/>
            <person name="Ramos J.L."/>
            <person name="Gallego J.R."/>
            <person name="Llorente I."/>
            <person name="Martins Dos Santos V.A."/>
            <person name="Jensen O.N."/>
            <person name="Pelaez A.I."/>
            <person name="Sanchez J."/>
            <person name="Ferrer M."/>
        </authorList>
    </citation>
    <scope>NUCLEOTIDE SEQUENCE</scope>
</reference>
<dbReference type="InterPro" id="IPR000531">
    <property type="entry name" value="Beta-barrel_TonB"/>
</dbReference>
<dbReference type="InterPro" id="IPR037066">
    <property type="entry name" value="Plug_dom_sf"/>
</dbReference>
<evidence type="ECO:0000256" key="5">
    <source>
        <dbReference type="ARBA" id="ARBA00022729"/>
    </source>
</evidence>
<gene>
    <name evidence="13" type="ORF">B1A_08865</name>
</gene>
<keyword evidence="9" id="KW-0472">Membrane</keyword>
<accession>T1AUX2</accession>
<evidence type="ECO:0000259" key="11">
    <source>
        <dbReference type="Pfam" id="PF00593"/>
    </source>
</evidence>
<comment type="caution">
    <text evidence="13">The sequence shown here is derived from an EMBL/GenBank/DDBJ whole genome shotgun (WGS) entry which is preliminary data.</text>
</comment>
<keyword evidence="7" id="KW-0406">Ion transport</keyword>
<keyword evidence="4" id="KW-0812">Transmembrane</keyword>
<evidence type="ECO:0000256" key="6">
    <source>
        <dbReference type="ARBA" id="ARBA00023004"/>
    </source>
</evidence>
<evidence type="ECO:0000313" key="13">
    <source>
        <dbReference type="EMBL" id="EQD64436.1"/>
    </source>
</evidence>
<dbReference type="Gene3D" id="2.40.170.20">
    <property type="entry name" value="TonB-dependent receptor, beta-barrel domain"/>
    <property type="match status" value="1"/>
</dbReference>
<keyword evidence="2" id="KW-0813">Transport</keyword>
<organism evidence="13">
    <name type="scientific">mine drainage metagenome</name>
    <dbReference type="NCBI Taxonomy" id="410659"/>
    <lineage>
        <taxon>unclassified sequences</taxon>
        <taxon>metagenomes</taxon>
        <taxon>ecological metagenomes</taxon>
    </lineage>
</organism>
<dbReference type="EMBL" id="AUZX01006307">
    <property type="protein sequence ID" value="EQD64436.1"/>
    <property type="molecule type" value="Genomic_DNA"/>
</dbReference>
<keyword evidence="13" id="KW-0675">Receptor</keyword>
<dbReference type="Pfam" id="PF00593">
    <property type="entry name" value="TonB_dep_Rec_b-barrel"/>
    <property type="match status" value="1"/>
</dbReference>
<protein>
    <submittedName>
        <fullName evidence="13">Tonb-dependent outer membrane receptor</fullName>
    </submittedName>
</protein>
<dbReference type="InterPro" id="IPR012910">
    <property type="entry name" value="Plug_dom"/>
</dbReference>
<evidence type="ECO:0000256" key="8">
    <source>
        <dbReference type="ARBA" id="ARBA00023077"/>
    </source>
</evidence>
<keyword evidence="6" id="KW-0408">Iron</keyword>
<dbReference type="GO" id="GO:0009279">
    <property type="term" value="C:cell outer membrane"/>
    <property type="evidence" value="ECO:0007669"/>
    <property type="project" value="UniProtKB-SubCell"/>
</dbReference>
<evidence type="ECO:0000256" key="1">
    <source>
        <dbReference type="ARBA" id="ARBA00004571"/>
    </source>
</evidence>
<sequence length="835" mass="90284">MKHARTNRAVLAFAITTALATLTVQAQDAAAPAPPGKETAVGEKAAPKHVKTLQQIVVTGAPTYMGVKRIDASFEVTALSLKDIKNVMPSSSADLLKVVPGIWPESSGGETGPNIDVAGFPGGGDAPYVTFELNGSPIYPVPTLSFMDNSSMFRLDDTIAGVEVLQGGPSVIFGNGQIGAVANFTLRQGSPKTEGAFGYTVGTYGYNRFDGFMSGEISPGWFYSVGGFYRTDQIRNPQFPANQGGQLTATLTHDLKHGSIMFYVRDLNDRNQFLTDVPLIVSPNGQNLSSFPGFSALTGTFASNALRMANIQITPGNPPGTINANLANGRGAHVRMFGSNLNLYFHNGWTFSNVFNVTDGYMPTNALFNNLSPESMSSFTASEIASANANPAVVAAAGGPATSGTATFVDGGGAVSPNQPVASLGFWIVNNRIQSFSDEARLTKRIFKGNHLTVGTYFASYTANDTWYLGNNMLMTATNNAQPINLSLNNGAQVTRNGFISGPFYSLIDSFTGRNVAGYLYDQWHTGRWLFDGGVRVENENLSGSVSNDSTVNLDGNPLTLYNNNTAVANGTYTPENFNATRTSWTLGANYKITPDMSTYVRVDEGVHFPSFDDLRNGTPSVQKVKNLEVGFRAEKGAWYGSVTAYRRIFTGVPYSVFLFNGAVFNTVYGSTAHGINFDVRWRPLEHLTLALVGDWDDSRYTHYASAAGPGQAAYNYNGNMLIRQPRWQARFTPSYMIPMSWGDLQLFAAYSNISYAYSDVANSQLLPSYYTLDAGAVARVGKHLVFRLQGTNLTNQIGLTEGNARILTSGILNGVEMARSIFGREIRFQVEYKL</sequence>
<dbReference type="Pfam" id="PF07715">
    <property type="entry name" value="Plug"/>
    <property type="match status" value="1"/>
</dbReference>
<name>T1AUX2_9ZZZZ</name>
<comment type="subcellular location">
    <subcellularLocation>
        <location evidence="1">Cell outer membrane</location>
        <topology evidence="1">Multi-pass membrane protein</topology>
    </subcellularLocation>
</comment>
<evidence type="ECO:0000256" key="3">
    <source>
        <dbReference type="ARBA" id="ARBA00022496"/>
    </source>
</evidence>
<dbReference type="Gene3D" id="2.170.130.10">
    <property type="entry name" value="TonB-dependent receptor, plug domain"/>
    <property type="match status" value="1"/>
</dbReference>